<name>A0A517SWV2_9BACT</name>
<evidence type="ECO:0000313" key="3">
    <source>
        <dbReference type="Proteomes" id="UP000315003"/>
    </source>
</evidence>
<feature type="region of interest" description="Disordered" evidence="1">
    <location>
        <begin position="93"/>
        <end position="118"/>
    </location>
</feature>
<dbReference type="EMBL" id="CP036272">
    <property type="protein sequence ID" value="QDT60541.1"/>
    <property type="molecule type" value="Genomic_DNA"/>
</dbReference>
<accession>A0A517SWV2</accession>
<evidence type="ECO:0000313" key="2">
    <source>
        <dbReference type="EMBL" id="QDT60541.1"/>
    </source>
</evidence>
<feature type="region of interest" description="Disordered" evidence="1">
    <location>
        <begin position="18"/>
        <end position="55"/>
    </location>
</feature>
<feature type="compositionally biased region" description="Basic and acidic residues" evidence="1">
    <location>
        <begin position="24"/>
        <end position="35"/>
    </location>
</feature>
<dbReference type="AlphaFoldDB" id="A0A517SWV2"/>
<keyword evidence="3" id="KW-1185">Reference proteome</keyword>
<protein>
    <submittedName>
        <fullName evidence="2">Uncharacterized protein</fullName>
    </submittedName>
</protein>
<gene>
    <name evidence="2" type="ORF">SV7mr_30650</name>
</gene>
<reference evidence="2 3" key="1">
    <citation type="submission" date="2019-02" db="EMBL/GenBank/DDBJ databases">
        <title>Deep-cultivation of Planctomycetes and their phenomic and genomic characterization uncovers novel biology.</title>
        <authorList>
            <person name="Wiegand S."/>
            <person name="Jogler M."/>
            <person name="Boedeker C."/>
            <person name="Pinto D."/>
            <person name="Vollmers J."/>
            <person name="Rivas-Marin E."/>
            <person name="Kohn T."/>
            <person name="Peeters S.H."/>
            <person name="Heuer A."/>
            <person name="Rast P."/>
            <person name="Oberbeckmann S."/>
            <person name="Bunk B."/>
            <person name="Jeske O."/>
            <person name="Meyerdierks A."/>
            <person name="Storesund J.E."/>
            <person name="Kallscheuer N."/>
            <person name="Luecker S."/>
            <person name="Lage O.M."/>
            <person name="Pohl T."/>
            <person name="Merkel B.J."/>
            <person name="Hornburger P."/>
            <person name="Mueller R.-W."/>
            <person name="Bruemmer F."/>
            <person name="Labrenz M."/>
            <person name="Spormann A.M."/>
            <person name="Op den Camp H."/>
            <person name="Overmann J."/>
            <person name="Amann R."/>
            <person name="Jetten M.S.M."/>
            <person name="Mascher T."/>
            <person name="Medema M.H."/>
            <person name="Devos D.P."/>
            <person name="Kaster A.-K."/>
            <person name="Ovreas L."/>
            <person name="Rohde M."/>
            <person name="Galperin M.Y."/>
            <person name="Jogler C."/>
        </authorList>
    </citation>
    <scope>NUCLEOTIDE SEQUENCE [LARGE SCALE GENOMIC DNA]</scope>
    <source>
        <strain evidence="2 3">SV_7m_r</strain>
    </source>
</reference>
<dbReference type="Proteomes" id="UP000315003">
    <property type="component" value="Chromosome"/>
</dbReference>
<organism evidence="2 3">
    <name type="scientific">Stieleria bergensis</name>
    <dbReference type="NCBI Taxonomy" id="2528025"/>
    <lineage>
        <taxon>Bacteria</taxon>
        <taxon>Pseudomonadati</taxon>
        <taxon>Planctomycetota</taxon>
        <taxon>Planctomycetia</taxon>
        <taxon>Pirellulales</taxon>
        <taxon>Pirellulaceae</taxon>
        <taxon>Stieleria</taxon>
    </lineage>
</organism>
<sequence>MREWCIVGAQRGRRDWSPQSFEMNARETPRERNDVYHLSGTRDCPPRGGHGPGEKSLHWYHLEFEAEVGKETEGNGGRANQSHQSARHKIDMTAEIHEQEVPDIRQTTDDSGEEDRCG</sequence>
<proteinExistence type="predicted"/>
<evidence type="ECO:0000256" key="1">
    <source>
        <dbReference type="SAM" id="MobiDB-lite"/>
    </source>
</evidence>